<name>A0A1G1TFQ9_9BACT</name>
<reference evidence="1 2" key="1">
    <citation type="submission" date="2016-08" db="EMBL/GenBank/DDBJ databases">
        <title>Hymenobacter coccineus sp. nov., Hymenobacter lapidarius sp. nov. and Hymenobacter glacialis sp. nov., isolated from Antarctic soil.</title>
        <authorList>
            <person name="Sedlacek I."/>
            <person name="Kralova S."/>
            <person name="Kyrova K."/>
            <person name="Maslanova I."/>
            <person name="Stankova E."/>
            <person name="Vrbovska V."/>
            <person name="Nemec M."/>
            <person name="Bartak M."/>
            <person name="Svec P."/>
            <person name="Busse H.-J."/>
            <person name="Pantucek R."/>
        </authorList>
    </citation>
    <scope>NUCLEOTIDE SEQUENCE [LARGE SCALE GENOMIC DNA]</scope>
    <source>
        <strain evidence="1 2">CCM 8649</strain>
    </source>
</reference>
<accession>A0A1G1TFQ9</accession>
<dbReference type="RefSeq" id="WP_070744540.1">
    <property type="nucleotide sequence ID" value="NZ_MDZA01000255.1"/>
</dbReference>
<organism evidence="1 2">
    <name type="scientific">Hymenobacter coccineus</name>
    <dbReference type="NCBI Taxonomy" id="1908235"/>
    <lineage>
        <taxon>Bacteria</taxon>
        <taxon>Pseudomonadati</taxon>
        <taxon>Bacteroidota</taxon>
        <taxon>Cytophagia</taxon>
        <taxon>Cytophagales</taxon>
        <taxon>Hymenobacteraceae</taxon>
        <taxon>Hymenobacter</taxon>
    </lineage>
</organism>
<keyword evidence="2" id="KW-1185">Reference proteome</keyword>
<evidence type="ECO:0008006" key="3">
    <source>
        <dbReference type="Google" id="ProtNLM"/>
    </source>
</evidence>
<dbReference type="AlphaFoldDB" id="A0A1G1TFQ9"/>
<dbReference type="EMBL" id="MDZA01000255">
    <property type="protein sequence ID" value="OGX89711.1"/>
    <property type="molecule type" value="Genomic_DNA"/>
</dbReference>
<gene>
    <name evidence="1" type="ORF">BEN49_08460</name>
</gene>
<evidence type="ECO:0000313" key="2">
    <source>
        <dbReference type="Proteomes" id="UP000177506"/>
    </source>
</evidence>
<protein>
    <recommendedName>
        <fullName evidence="3">PD-(D/E)XK endonuclease-like domain-containing protein</fullName>
    </recommendedName>
</protein>
<proteinExistence type="predicted"/>
<comment type="caution">
    <text evidence="1">The sequence shown here is derived from an EMBL/GenBank/DDBJ whole genome shotgun (WGS) entry which is preliminary data.</text>
</comment>
<sequence>MFDFDEQRHLSEWNRKLHYGLRRLIAAPDVPRVAGQLVAEGIISAKERDELTARLARLVADPRLAPYFAEHLSVETEREILLGGVQVRPYRPDRVVLDRAGRRVTLLDFRLPPPQHAHRQALRNYATLFEQLGYEQVRGLIYYFETEEIVTV</sequence>
<evidence type="ECO:0000313" key="1">
    <source>
        <dbReference type="EMBL" id="OGX89711.1"/>
    </source>
</evidence>
<dbReference type="Proteomes" id="UP000177506">
    <property type="component" value="Unassembled WGS sequence"/>
</dbReference>